<name>A0ABN8IR06_9NEOP</name>
<dbReference type="Proteomes" id="UP000837857">
    <property type="component" value="Chromosome 28"/>
</dbReference>
<dbReference type="EMBL" id="OW152840">
    <property type="protein sequence ID" value="CAH2061957.1"/>
    <property type="molecule type" value="Genomic_DNA"/>
</dbReference>
<protein>
    <recommendedName>
        <fullName evidence="3">Secreted protein</fullName>
    </recommendedName>
</protein>
<feature type="non-terminal residue" evidence="1">
    <location>
        <position position="89"/>
    </location>
</feature>
<organism evidence="1 2">
    <name type="scientific">Iphiclides podalirius</name>
    <name type="common">scarce swallowtail</name>
    <dbReference type="NCBI Taxonomy" id="110791"/>
    <lineage>
        <taxon>Eukaryota</taxon>
        <taxon>Metazoa</taxon>
        <taxon>Ecdysozoa</taxon>
        <taxon>Arthropoda</taxon>
        <taxon>Hexapoda</taxon>
        <taxon>Insecta</taxon>
        <taxon>Pterygota</taxon>
        <taxon>Neoptera</taxon>
        <taxon>Endopterygota</taxon>
        <taxon>Lepidoptera</taxon>
        <taxon>Glossata</taxon>
        <taxon>Ditrysia</taxon>
        <taxon>Papilionoidea</taxon>
        <taxon>Papilionidae</taxon>
        <taxon>Papilioninae</taxon>
        <taxon>Iphiclides</taxon>
    </lineage>
</organism>
<sequence>MSGRVGTAASDALVTTTATAATAATCRGFRVESGKFGLQFAILYLLTECCQSTFTLRLAFSELLLVLKTSAQGEGLYGGLLSLNCGRRA</sequence>
<reference evidence="1" key="1">
    <citation type="submission" date="2022-03" db="EMBL/GenBank/DDBJ databases">
        <authorList>
            <person name="Martin H S."/>
        </authorList>
    </citation>
    <scope>NUCLEOTIDE SEQUENCE</scope>
</reference>
<keyword evidence="2" id="KW-1185">Reference proteome</keyword>
<gene>
    <name evidence="1" type="ORF">IPOD504_LOCUS11591</name>
</gene>
<evidence type="ECO:0000313" key="2">
    <source>
        <dbReference type="Proteomes" id="UP000837857"/>
    </source>
</evidence>
<evidence type="ECO:0000313" key="1">
    <source>
        <dbReference type="EMBL" id="CAH2061957.1"/>
    </source>
</evidence>
<accession>A0ABN8IR06</accession>
<proteinExistence type="predicted"/>
<evidence type="ECO:0008006" key="3">
    <source>
        <dbReference type="Google" id="ProtNLM"/>
    </source>
</evidence>